<gene>
    <name evidence="1" type="ORF">HYPSUDRAFT_121573</name>
</gene>
<dbReference type="EMBL" id="KN817700">
    <property type="protein sequence ID" value="KJA13991.1"/>
    <property type="molecule type" value="Genomic_DNA"/>
</dbReference>
<evidence type="ECO:0000313" key="1">
    <source>
        <dbReference type="EMBL" id="KJA13991.1"/>
    </source>
</evidence>
<feature type="non-terminal residue" evidence="1">
    <location>
        <position position="1"/>
    </location>
</feature>
<evidence type="ECO:0000313" key="2">
    <source>
        <dbReference type="Proteomes" id="UP000054270"/>
    </source>
</evidence>
<dbReference type="STRING" id="945553.A0A0D2NBQ5"/>
<dbReference type="OrthoDB" id="2953545at2759"/>
<name>A0A0D2NBQ5_HYPSF</name>
<keyword evidence="2" id="KW-1185">Reference proteome</keyword>
<sequence>LKFKGECKLYVSNVPPEVIPIGKLDGKDTVPCKLCGLPKKISHMRNHVGYHILWAMRNINERSPLKIAVGINPCGFCGLDGCRTQLSFGKHNTPVIQSTCTYHYEKMSYKSAKQSTVSSPCTNVPISCPLCPVSVSG</sequence>
<feature type="non-terminal residue" evidence="1">
    <location>
        <position position="137"/>
    </location>
</feature>
<reference evidence="2" key="1">
    <citation type="submission" date="2014-04" db="EMBL/GenBank/DDBJ databases">
        <title>Evolutionary Origins and Diversification of the Mycorrhizal Mutualists.</title>
        <authorList>
            <consortium name="DOE Joint Genome Institute"/>
            <consortium name="Mycorrhizal Genomics Consortium"/>
            <person name="Kohler A."/>
            <person name="Kuo A."/>
            <person name="Nagy L.G."/>
            <person name="Floudas D."/>
            <person name="Copeland A."/>
            <person name="Barry K.W."/>
            <person name="Cichocki N."/>
            <person name="Veneault-Fourrey C."/>
            <person name="LaButti K."/>
            <person name="Lindquist E.A."/>
            <person name="Lipzen A."/>
            <person name="Lundell T."/>
            <person name="Morin E."/>
            <person name="Murat C."/>
            <person name="Riley R."/>
            <person name="Ohm R."/>
            <person name="Sun H."/>
            <person name="Tunlid A."/>
            <person name="Henrissat B."/>
            <person name="Grigoriev I.V."/>
            <person name="Hibbett D.S."/>
            <person name="Martin F."/>
        </authorList>
    </citation>
    <scope>NUCLEOTIDE SEQUENCE [LARGE SCALE GENOMIC DNA]</scope>
    <source>
        <strain evidence="2">FD-334 SS-4</strain>
    </source>
</reference>
<dbReference type="OMA" id="GFCGLDS"/>
<dbReference type="Proteomes" id="UP000054270">
    <property type="component" value="Unassembled WGS sequence"/>
</dbReference>
<protein>
    <submittedName>
        <fullName evidence="1">Uncharacterized protein</fullName>
    </submittedName>
</protein>
<proteinExistence type="predicted"/>
<organism evidence="1 2">
    <name type="scientific">Hypholoma sublateritium (strain FD-334 SS-4)</name>
    <dbReference type="NCBI Taxonomy" id="945553"/>
    <lineage>
        <taxon>Eukaryota</taxon>
        <taxon>Fungi</taxon>
        <taxon>Dikarya</taxon>
        <taxon>Basidiomycota</taxon>
        <taxon>Agaricomycotina</taxon>
        <taxon>Agaricomycetes</taxon>
        <taxon>Agaricomycetidae</taxon>
        <taxon>Agaricales</taxon>
        <taxon>Agaricineae</taxon>
        <taxon>Strophariaceae</taxon>
        <taxon>Hypholoma</taxon>
    </lineage>
</organism>
<dbReference type="AlphaFoldDB" id="A0A0D2NBQ5"/>
<accession>A0A0D2NBQ5</accession>